<dbReference type="InterPro" id="IPR000587">
    <property type="entry name" value="Creatinase_N"/>
</dbReference>
<evidence type="ECO:0000259" key="6">
    <source>
        <dbReference type="Pfam" id="PF16188"/>
    </source>
</evidence>
<dbReference type="Pfam" id="PF16189">
    <property type="entry name" value="Creatinase_N_2"/>
    <property type="match status" value="1"/>
</dbReference>
<dbReference type="FunFam" id="3.90.230.10:FF:000009">
    <property type="entry name" value="xaa-Pro aminopeptidase 2"/>
    <property type="match status" value="1"/>
</dbReference>
<name>A0A547QB54_9RHOB</name>
<dbReference type="SUPFAM" id="SSF53092">
    <property type="entry name" value="Creatinase/prolidase N-terminal domain"/>
    <property type="match status" value="1"/>
</dbReference>
<evidence type="ECO:0000256" key="2">
    <source>
        <dbReference type="ARBA" id="ARBA00022723"/>
    </source>
</evidence>
<dbReference type="InterPro" id="IPR032416">
    <property type="entry name" value="Peptidase_M24_C"/>
</dbReference>
<evidence type="ECO:0000256" key="1">
    <source>
        <dbReference type="ARBA" id="ARBA00008766"/>
    </source>
</evidence>
<gene>
    <name evidence="7" type="ORF">FEV53_00985</name>
</gene>
<keyword evidence="3" id="KW-0378">Hydrolase</keyword>
<dbReference type="Pfam" id="PF01321">
    <property type="entry name" value="Creatinase_N"/>
    <property type="match status" value="1"/>
</dbReference>
<dbReference type="GO" id="GO:0046872">
    <property type="term" value="F:metal ion binding"/>
    <property type="evidence" value="ECO:0007669"/>
    <property type="project" value="UniProtKB-KW"/>
</dbReference>
<sequence>MFQSFDTEGDRAAGPGRLAALRQAMAEAGLSAFIVPRADAHQGEYVAPRDARLQWLTGFTGSAGIAAITADEAAIFVDGRYTVQVSQQVEPLFDPRPFPAERPSGWLADRLTDGDVLGFDPWLHTRTEIDQLCEAVGDGVELRPLTKNPLDRIWTDQPEPPSGAVRSFPEEIAGMSRQEKIDQICETLAKSGEAQAVITLPDSLCWLLNIRGSDVPRNPVAHGFAIIDRDTRSVSLFMEPEKLDGAGTDLTALPPSALIAALANLSGPVRVDRDTAPVLLSTTLEDAGIPVSWGADPCILPKARKTPAEIKATHEAHQRDAAVMCRFLHWLDTQRDAIADGATLTEIDVVTRLEEMRRDTGLLRDISFDTIAGTGPHAAMPHYRVTHESNRQIAPNDLLLVDSGGQYEDGTTDITRTVAMGTPTDEQINAFTRVLKGMIDLSRTRWPKGLSGADLDPLARAALWRAGLDYDHGTGHGVGVALSVHEGPQRISRVSRVPLEPGMILSNEPGYYREGDFGIRIENLVVVVPAHDLPHADPDREMLAFDTLTWAPIDRRLIDINALSRGQRAWIDAYHGAIASQMTGRVPAEVAHWLGQVCAPLET</sequence>
<organism evidence="7 8">
    <name type="scientific">Palleronia caenipelagi</name>
    <dbReference type="NCBI Taxonomy" id="2489174"/>
    <lineage>
        <taxon>Bacteria</taxon>
        <taxon>Pseudomonadati</taxon>
        <taxon>Pseudomonadota</taxon>
        <taxon>Alphaproteobacteria</taxon>
        <taxon>Rhodobacterales</taxon>
        <taxon>Roseobacteraceae</taxon>
        <taxon>Palleronia</taxon>
    </lineage>
</organism>
<evidence type="ECO:0000313" key="8">
    <source>
        <dbReference type="Proteomes" id="UP000318590"/>
    </source>
</evidence>
<protein>
    <submittedName>
        <fullName evidence="7">Aminopeptidase P family protein</fullName>
    </submittedName>
</protein>
<dbReference type="InterPro" id="IPR036005">
    <property type="entry name" value="Creatinase/aminopeptidase-like"/>
</dbReference>
<evidence type="ECO:0000313" key="7">
    <source>
        <dbReference type="EMBL" id="TRD23623.1"/>
    </source>
</evidence>
<keyword evidence="7" id="KW-0031">Aminopeptidase</keyword>
<feature type="domain" description="Peptidase M24" evidence="4">
    <location>
        <begin position="314"/>
        <end position="527"/>
    </location>
</feature>
<dbReference type="Gene3D" id="3.90.230.10">
    <property type="entry name" value="Creatinase/methionine aminopeptidase superfamily"/>
    <property type="match status" value="1"/>
</dbReference>
<dbReference type="CDD" id="cd01085">
    <property type="entry name" value="APP"/>
    <property type="match status" value="1"/>
</dbReference>
<dbReference type="Gene3D" id="3.40.350.10">
    <property type="entry name" value="Creatinase/prolidase N-terminal domain"/>
    <property type="match status" value="2"/>
</dbReference>
<dbReference type="SUPFAM" id="SSF55920">
    <property type="entry name" value="Creatinase/aminopeptidase"/>
    <property type="match status" value="1"/>
</dbReference>
<reference evidence="7 8" key="1">
    <citation type="submission" date="2019-06" db="EMBL/GenBank/DDBJ databases">
        <title>Paenimaribius caenipelagi gen. nov., sp. nov., isolated from a tidal flat.</title>
        <authorList>
            <person name="Yoon J.-H."/>
        </authorList>
    </citation>
    <scope>NUCLEOTIDE SEQUENCE [LARGE SCALE GENOMIC DNA]</scope>
    <source>
        <strain evidence="7 8">JBTF-M29</strain>
    </source>
</reference>
<dbReference type="GO" id="GO:0005737">
    <property type="term" value="C:cytoplasm"/>
    <property type="evidence" value="ECO:0007669"/>
    <property type="project" value="UniProtKB-ARBA"/>
</dbReference>
<dbReference type="InterPro" id="IPR050422">
    <property type="entry name" value="X-Pro_aminopeptidase_P"/>
</dbReference>
<keyword evidence="8" id="KW-1185">Reference proteome</keyword>
<keyword evidence="7" id="KW-0645">Protease</keyword>
<dbReference type="EMBL" id="VFSV01000001">
    <property type="protein sequence ID" value="TRD23623.1"/>
    <property type="molecule type" value="Genomic_DNA"/>
</dbReference>
<dbReference type="AlphaFoldDB" id="A0A547QB54"/>
<evidence type="ECO:0000259" key="4">
    <source>
        <dbReference type="Pfam" id="PF00557"/>
    </source>
</evidence>
<dbReference type="GO" id="GO:0070006">
    <property type="term" value="F:metalloaminopeptidase activity"/>
    <property type="evidence" value="ECO:0007669"/>
    <property type="project" value="InterPro"/>
</dbReference>
<proteinExistence type="inferred from homology"/>
<comment type="similarity">
    <text evidence="1">Belongs to the peptidase M24B family.</text>
</comment>
<feature type="domain" description="Creatinase N-terminal" evidence="5">
    <location>
        <begin position="17"/>
        <end position="146"/>
    </location>
</feature>
<dbReference type="Pfam" id="PF00557">
    <property type="entry name" value="Peptidase_M24"/>
    <property type="match status" value="1"/>
</dbReference>
<dbReference type="InterPro" id="IPR029149">
    <property type="entry name" value="Creatin/AminoP/Spt16_N"/>
</dbReference>
<evidence type="ECO:0000256" key="3">
    <source>
        <dbReference type="ARBA" id="ARBA00022801"/>
    </source>
</evidence>
<dbReference type="Proteomes" id="UP000318590">
    <property type="component" value="Unassembled WGS sequence"/>
</dbReference>
<evidence type="ECO:0000259" key="5">
    <source>
        <dbReference type="Pfam" id="PF01321"/>
    </source>
</evidence>
<accession>A0A547QB54</accession>
<dbReference type="PANTHER" id="PTHR43763">
    <property type="entry name" value="XAA-PRO AMINOPEPTIDASE 1"/>
    <property type="match status" value="1"/>
</dbReference>
<dbReference type="InterPro" id="IPR033740">
    <property type="entry name" value="Pept_M24B"/>
</dbReference>
<dbReference type="InterPro" id="IPR000994">
    <property type="entry name" value="Pept_M24"/>
</dbReference>
<feature type="domain" description="Peptidase M24 C-terminal" evidence="6">
    <location>
        <begin position="541"/>
        <end position="601"/>
    </location>
</feature>
<dbReference type="PANTHER" id="PTHR43763:SF6">
    <property type="entry name" value="XAA-PRO AMINOPEPTIDASE 1"/>
    <property type="match status" value="1"/>
</dbReference>
<dbReference type="Pfam" id="PF16188">
    <property type="entry name" value="Peptidase_M24_C"/>
    <property type="match status" value="1"/>
</dbReference>
<dbReference type="RefSeq" id="WP_142832945.1">
    <property type="nucleotide sequence ID" value="NZ_VFSV01000001.1"/>
</dbReference>
<keyword evidence="2" id="KW-0479">Metal-binding</keyword>
<comment type="caution">
    <text evidence="7">The sequence shown here is derived from an EMBL/GenBank/DDBJ whole genome shotgun (WGS) entry which is preliminary data.</text>
</comment>
<dbReference type="OrthoDB" id="9806388at2"/>